<evidence type="ECO:0000259" key="2">
    <source>
        <dbReference type="Pfam" id="PF11825"/>
    </source>
</evidence>
<keyword evidence="4" id="KW-1185">Reference proteome</keyword>
<dbReference type="Pfam" id="PF11825">
    <property type="entry name" value="Nuc_recep-AF1"/>
    <property type="match status" value="1"/>
</dbReference>
<dbReference type="GeneTree" id="ENSGT00940000161269"/>
<accession>A0A4X2JUI2</accession>
<dbReference type="STRING" id="29139.ENSVURP00010003223"/>
<dbReference type="InterPro" id="IPR021780">
    <property type="entry name" value="Nuc_recep-AF1"/>
</dbReference>
<reference evidence="3" key="3">
    <citation type="submission" date="2025-09" db="UniProtKB">
        <authorList>
            <consortium name="Ensembl"/>
        </authorList>
    </citation>
    <scope>IDENTIFICATION</scope>
</reference>
<evidence type="ECO:0000313" key="4">
    <source>
        <dbReference type="Proteomes" id="UP000314987"/>
    </source>
</evidence>
<dbReference type="AlphaFoldDB" id="A0A4X2JUI2"/>
<organism evidence="3 4">
    <name type="scientific">Vombatus ursinus</name>
    <name type="common">Common wombat</name>
    <dbReference type="NCBI Taxonomy" id="29139"/>
    <lineage>
        <taxon>Eukaryota</taxon>
        <taxon>Metazoa</taxon>
        <taxon>Chordata</taxon>
        <taxon>Craniata</taxon>
        <taxon>Vertebrata</taxon>
        <taxon>Euteleostomi</taxon>
        <taxon>Mammalia</taxon>
        <taxon>Metatheria</taxon>
        <taxon>Diprotodontia</taxon>
        <taxon>Vombatidae</taxon>
        <taxon>Vombatus</taxon>
    </lineage>
</organism>
<sequence>MYGNYSHFMKFPAGFGSSLSHTNSPSMSPSPALTTGKSTDSHSTYIEAPVSVPRTLASPLSAVGSPLNALGSSYRVITSAIGPHSLSLATSPGVNMVGPPNSQVGIEFSLWTSSLFI</sequence>
<protein>
    <recommendedName>
        <fullName evidence="2">Nuclear/hormone receptor activator site AF-1 domain-containing protein</fullName>
    </recommendedName>
</protein>
<dbReference type="OMA" id="PNSQVGI"/>
<feature type="region of interest" description="Disordered" evidence="1">
    <location>
        <begin position="20"/>
        <end position="41"/>
    </location>
</feature>
<feature type="domain" description="Nuclear/hormone receptor activator site AF-1" evidence="2">
    <location>
        <begin position="26"/>
        <end position="104"/>
    </location>
</feature>
<reference evidence="4" key="1">
    <citation type="submission" date="2018-12" db="EMBL/GenBank/DDBJ databases">
        <authorList>
            <person name="Yazar S."/>
        </authorList>
    </citation>
    <scope>NUCLEOTIDE SEQUENCE [LARGE SCALE GENOMIC DNA]</scope>
</reference>
<name>A0A4X2JUI2_VOMUR</name>
<dbReference type="Ensembl" id="ENSVURT00010003649.1">
    <property type="protein sequence ID" value="ENSVURP00010003223.1"/>
    <property type="gene ID" value="ENSVURG00010002587.1"/>
</dbReference>
<reference evidence="3" key="2">
    <citation type="submission" date="2025-08" db="UniProtKB">
        <authorList>
            <consortium name="Ensembl"/>
        </authorList>
    </citation>
    <scope>IDENTIFICATION</scope>
</reference>
<proteinExistence type="predicted"/>
<evidence type="ECO:0000256" key="1">
    <source>
        <dbReference type="SAM" id="MobiDB-lite"/>
    </source>
</evidence>
<dbReference type="Proteomes" id="UP000314987">
    <property type="component" value="Unassembled WGS sequence"/>
</dbReference>
<evidence type="ECO:0000313" key="3">
    <source>
        <dbReference type="Ensembl" id="ENSVURP00010003223.1"/>
    </source>
</evidence>